<dbReference type="EMBL" id="JBGFUD010000451">
    <property type="protein sequence ID" value="MFH4974551.1"/>
    <property type="molecule type" value="Genomic_DNA"/>
</dbReference>
<proteinExistence type="predicted"/>
<feature type="compositionally biased region" description="Basic and acidic residues" evidence="1">
    <location>
        <begin position="77"/>
        <end position="95"/>
    </location>
</feature>
<sequence>MSFAVNGSTNDSLKNDGISSVAESAGMDCTSLNLNSSQECLNGDDHSEMPGLTDCVKIEQPEDGTYSPAFSPVYDTRINDSEPHPSSNKEQHLSEEGSDEQFKSSPLPDLNRKLLSIMFASRHSCA</sequence>
<evidence type="ECO:0000313" key="2">
    <source>
        <dbReference type="EMBL" id="MFH4974551.1"/>
    </source>
</evidence>
<feature type="region of interest" description="Disordered" evidence="1">
    <location>
        <begin position="59"/>
        <end position="107"/>
    </location>
</feature>
<comment type="caution">
    <text evidence="2">The sequence shown here is derived from an EMBL/GenBank/DDBJ whole genome shotgun (WGS) entry which is preliminary data.</text>
</comment>
<dbReference type="Proteomes" id="UP001608902">
    <property type="component" value="Unassembled WGS sequence"/>
</dbReference>
<evidence type="ECO:0000313" key="3">
    <source>
        <dbReference type="Proteomes" id="UP001608902"/>
    </source>
</evidence>
<gene>
    <name evidence="2" type="ORF">AB6A40_001260</name>
</gene>
<protein>
    <submittedName>
        <fullName evidence="2">Uncharacterized protein</fullName>
    </submittedName>
</protein>
<evidence type="ECO:0000256" key="1">
    <source>
        <dbReference type="SAM" id="MobiDB-lite"/>
    </source>
</evidence>
<reference evidence="2 3" key="1">
    <citation type="submission" date="2024-08" db="EMBL/GenBank/DDBJ databases">
        <title>Gnathostoma spinigerum genome.</title>
        <authorList>
            <person name="Gonzalez-Bertolin B."/>
            <person name="Monzon S."/>
            <person name="Zaballos A."/>
            <person name="Jimenez P."/>
            <person name="Dekumyoy P."/>
            <person name="Varona S."/>
            <person name="Cuesta I."/>
            <person name="Sumanam S."/>
            <person name="Adisakwattana P."/>
            <person name="Gasser R.B."/>
            <person name="Hernandez-Gonzalez A."/>
            <person name="Young N.D."/>
            <person name="Perteguer M.J."/>
        </authorList>
    </citation>
    <scope>NUCLEOTIDE SEQUENCE [LARGE SCALE GENOMIC DNA]</scope>
    <source>
        <strain evidence="2">AL3</strain>
        <tissue evidence="2">Liver</tissue>
    </source>
</reference>
<name>A0ABD6E5Z7_9BILA</name>
<dbReference type="AlphaFoldDB" id="A0ABD6E5Z7"/>
<organism evidence="2 3">
    <name type="scientific">Gnathostoma spinigerum</name>
    <dbReference type="NCBI Taxonomy" id="75299"/>
    <lineage>
        <taxon>Eukaryota</taxon>
        <taxon>Metazoa</taxon>
        <taxon>Ecdysozoa</taxon>
        <taxon>Nematoda</taxon>
        <taxon>Chromadorea</taxon>
        <taxon>Rhabditida</taxon>
        <taxon>Spirurina</taxon>
        <taxon>Gnathostomatomorpha</taxon>
        <taxon>Gnathostomatoidea</taxon>
        <taxon>Gnathostomatidae</taxon>
        <taxon>Gnathostoma</taxon>
    </lineage>
</organism>
<keyword evidence="3" id="KW-1185">Reference proteome</keyword>
<accession>A0ABD6E5Z7</accession>